<evidence type="ECO:0000256" key="1">
    <source>
        <dbReference type="SAM" id="Coils"/>
    </source>
</evidence>
<dbReference type="EMBL" id="BAABKE010000007">
    <property type="protein sequence ID" value="GAA5102673.1"/>
    <property type="molecule type" value="Genomic_DNA"/>
</dbReference>
<comment type="caution">
    <text evidence="2">The sequence shown here is derived from an EMBL/GenBank/DDBJ whole genome shotgun (WGS) entry which is preliminary data.</text>
</comment>
<feature type="coiled-coil region" evidence="1">
    <location>
        <begin position="23"/>
        <end position="50"/>
    </location>
</feature>
<evidence type="ECO:0000313" key="2">
    <source>
        <dbReference type="EMBL" id="GAA5102673.1"/>
    </source>
</evidence>
<dbReference type="Proteomes" id="UP001500631">
    <property type="component" value="Unassembled WGS sequence"/>
</dbReference>
<keyword evidence="1" id="KW-0175">Coiled coil</keyword>
<reference evidence="3" key="1">
    <citation type="journal article" date="2019" name="Int. J. Syst. Evol. Microbiol.">
        <title>The Global Catalogue of Microorganisms (GCM) 10K type strain sequencing project: providing services to taxonomists for standard genome sequencing and annotation.</title>
        <authorList>
            <consortium name="The Broad Institute Genomics Platform"/>
            <consortium name="The Broad Institute Genome Sequencing Center for Infectious Disease"/>
            <person name="Wu L."/>
            <person name="Ma J."/>
        </authorList>
    </citation>
    <scope>NUCLEOTIDE SEQUENCE [LARGE SCALE GENOMIC DNA]</scope>
    <source>
        <strain evidence="3">JCM 18424</strain>
    </source>
</reference>
<name>A0ABP9MXN7_9GAMM</name>
<organism evidence="2 3">
    <name type="scientific">Wohlfahrtiimonas larvae</name>
    <dbReference type="NCBI Taxonomy" id="1157986"/>
    <lineage>
        <taxon>Bacteria</taxon>
        <taxon>Pseudomonadati</taxon>
        <taxon>Pseudomonadota</taxon>
        <taxon>Gammaproteobacteria</taxon>
        <taxon>Cardiobacteriales</taxon>
        <taxon>Ignatzschineriaceae</taxon>
        <taxon>Wohlfahrtiimonas</taxon>
    </lineage>
</organism>
<dbReference type="RefSeq" id="WP_077926581.1">
    <property type="nucleotide sequence ID" value="NZ_BAABKE010000007.1"/>
</dbReference>
<gene>
    <name evidence="2" type="ORF">GCM10023338_20280</name>
</gene>
<keyword evidence="3" id="KW-1185">Reference proteome</keyword>
<evidence type="ECO:0000313" key="3">
    <source>
        <dbReference type="Proteomes" id="UP001500631"/>
    </source>
</evidence>
<protein>
    <submittedName>
        <fullName evidence="2">Uncharacterized protein</fullName>
    </submittedName>
</protein>
<proteinExistence type="predicted"/>
<sequence length="82" mass="9717">MTNALPIIMLVFCGLTFVLTRRNVRLKQDLNKAKQERDDLILGFERMQQDVKKYQIIKEEAFSSDIDELLERMRKRGQVDES</sequence>
<accession>A0ABP9MXN7</accession>